<organism evidence="1 2">
    <name type="scientific">Phocaeicola plebeius (strain DSM 17135 / JCM 12973 / CCUG 54634 / M2)</name>
    <name type="common">Bacteroides plebeius</name>
    <dbReference type="NCBI Taxonomy" id="484018"/>
    <lineage>
        <taxon>Bacteria</taxon>
        <taxon>Pseudomonadati</taxon>
        <taxon>Bacteroidota</taxon>
        <taxon>Bacteroidia</taxon>
        <taxon>Bacteroidales</taxon>
        <taxon>Bacteroidaceae</taxon>
        <taxon>Phocaeicola</taxon>
    </lineage>
</organism>
<gene>
    <name evidence="1" type="ORF">BACPLE_03377</name>
</gene>
<name>B5D2Y7_PHOPM</name>
<reference evidence="1 2" key="1">
    <citation type="submission" date="2008-08" db="EMBL/GenBank/DDBJ databases">
        <title>Draft genome sequence of Bacteroides plebeius (DSM 17135).</title>
        <authorList>
            <person name="Sudarsanam P."/>
            <person name="Ley R."/>
            <person name="Guruge J."/>
            <person name="Turnbaugh P.J."/>
            <person name="Mahowald M."/>
            <person name="Liep D."/>
            <person name="Gordon J."/>
        </authorList>
    </citation>
    <scope>NUCLEOTIDE SEQUENCE [LARGE SCALE GENOMIC DNA]</scope>
    <source>
        <strain evidence="2">DSM 17135 / JCM 12973 / M2</strain>
    </source>
</reference>
<evidence type="ECO:0000313" key="2">
    <source>
        <dbReference type="Proteomes" id="UP000003452"/>
    </source>
</evidence>
<protein>
    <submittedName>
        <fullName evidence="1">Uncharacterized protein</fullName>
    </submittedName>
</protein>
<comment type="caution">
    <text evidence="1">The sequence shown here is derived from an EMBL/GenBank/DDBJ whole genome shotgun (WGS) entry which is preliminary data.</text>
</comment>
<evidence type="ECO:0000313" key="1">
    <source>
        <dbReference type="EMBL" id="EDY93937.1"/>
    </source>
</evidence>
<accession>B5D2Y7</accession>
<reference evidence="1 2" key="2">
    <citation type="submission" date="2008-08" db="EMBL/GenBank/DDBJ databases">
        <authorList>
            <person name="Fulton L."/>
            <person name="Clifton S."/>
            <person name="Fulton B."/>
            <person name="Xu J."/>
            <person name="Minx P."/>
            <person name="Pepin K.H."/>
            <person name="Johnson M."/>
            <person name="Thiruvilangam P."/>
            <person name="Bhonagiri V."/>
            <person name="Nash W.E."/>
            <person name="Mardis E.R."/>
            <person name="Wilson R.K."/>
        </authorList>
    </citation>
    <scope>NUCLEOTIDE SEQUENCE [LARGE SCALE GENOMIC DNA]</scope>
    <source>
        <strain evidence="2">DSM 17135 / JCM 12973 / M2</strain>
    </source>
</reference>
<dbReference type="Proteomes" id="UP000003452">
    <property type="component" value="Unassembled WGS sequence"/>
</dbReference>
<sequence length="40" mass="4696">MNRSVAFYGQSGDSYILERLLLKCDNSIYAYEITELLRLH</sequence>
<dbReference type="EMBL" id="ABQC02000024">
    <property type="protein sequence ID" value="EDY93937.1"/>
    <property type="molecule type" value="Genomic_DNA"/>
</dbReference>
<dbReference type="AlphaFoldDB" id="B5D2Y7"/>
<dbReference type="HOGENOM" id="CLU_3285150_0_0_10"/>
<proteinExistence type="predicted"/>